<reference evidence="10" key="1">
    <citation type="submission" date="2025-08" db="UniProtKB">
        <authorList>
            <consortium name="RefSeq"/>
        </authorList>
    </citation>
    <scope>IDENTIFICATION</scope>
</reference>
<dbReference type="InterPro" id="IPR036134">
    <property type="entry name" value="Crypto/Photolyase_FAD-like_sf"/>
</dbReference>
<keyword evidence="9" id="KW-1185">Reference proteome</keyword>
<comment type="cofactor">
    <cofactor evidence="5">
        <name>FAD</name>
        <dbReference type="ChEBI" id="CHEBI:57692"/>
    </cofactor>
    <text evidence="5">Binds 1 FAD per subunit.</text>
</comment>
<dbReference type="KEGG" id="char:105900063"/>
<evidence type="ECO:0000256" key="2">
    <source>
        <dbReference type="ARBA" id="ARBA00022630"/>
    </source>
</evidence>
<feature type="region of interest" description="Disordered" evidence="7">
    <location>
        <begin position="511"/>
        <end position="560"/>
    </location>
</feature>
<organism evidence="9 10">
    <name type="scientific">Clupea harengus</name>
    <name type="common">Atlantic herring</name>
    <dbReference type="NCBI Taxonomy" id="7950"/>
    <lineage>
        <taxon>Eukaryota</taxon>
        <taxon>Metazoa</taxon>
        <taxon>Chordata</taxon>
        <taxon>Craniata</taxon>
        <taxon>Vertebrata</taxon>
        <taxon>Euteleostomi</taxon>
        <taxon>Actinopterygii</taxon>
        <taxon>Neopterygii</taxon>
        <taxon>Teleostei</taxon>
        <taxon>Clupei</taxon>
        <taxon>Clupeiformes</taxon>
        <taxon>Clupeoidei</taxon>
        <taxon>Clupeidae</taxon>
        <taxon>Clupea</taxon>
    </lineage>
</organism>
<dbReference type="GO" id="GO:0005634">
    <property type="term" value="C:nucleus"/>
    <property type="evidence" value="ECO:0007669"/>
    <property type="project" value="TreeGrafter"/>
</dbReference>
<dbReference type="CTD" id="83775"/>
<dbReference type="GO" id="GO:0043153">
    <property type="term" value="P:entrainment of circadian clock by photoperiod"/>
    <property type="evidence" value="ECO:0007669"/>
    <property type="project" value="TreeGrafter"/>
</dbReference>
<dbReference type="GO" id="GO:0003677">
    <property type="term" value="F:DNA binding"/>
    <property type="evidence" value="ECO:0007669"/>
    <property type="project" value="TreeGrafter"/>
</dbReference>
<feature type="binding site" evidence="5">
    <location>
        <begin position="247"/>
        <end position="251"/>
    </location>
    <ligand>
        <name>FAD</name>
        <dbReference type="ChEBI" id="CHEBI:57692"/>
    </ligand>
</feature>
<dbReference type="Gene3D" id="1.10.579.10">
    <property type="entry name" value="DNA Cyclobutane Dipyrimidine Photolyase, subunit A, domain 3"/>
    <property type="match status" value="1"/>
</dbReference>
<dbReference type="PANTHER" id="PTHR11455:SF63">
    <property type="entry name" value="PHOTOLYASE_CRYPTOCHROME ALPHA_BETA DOMAIN-CONTAINING PROTEIN"/>
    <property type="match status" value="1"/>
</dbReference>
<feature type="site" description="Electron transfer via tryptophanyl radical" evidence="6">
    <location>
        <position position="319"/>
    </location>
</feature>
<evidence type="ECO:0000256" key="5">
    <source>
        <dbReference type="PIRSR" id="PIRSR602081-1"/>
    </source>
</evidence>
<evidence type="ECO:0000259" key="8">
    <source>
        <dbReference type="PROSITE" id="PS51645"/>
    </source>
</evidence>
<dbReference type="GeneID" id="105900063"/>
<dbReference type="SUPFAM" id="SSF52425">
    <property type="entry name" value="Cryptochrome/photolyase, N-terminal domain"/>
    <property type="match status" value="1"/>
</dbReference>
<dbReference type="GO" id="GO:0009881">
    <property type="term" value="F:photoreceptor activity"/>
    <property type="evidence" value="ECO:0007669"/>
    <property type="project" value="Ensembl"/>
</dbReference>
<dbReference type="OrthoDB" id="435881at2759"/>
<keyword evidence="4" id="KW-0157">Chromophore</keyword>
<dbReference type="GO" id="GO:0005737">
    <property type="term" value="C:cytoplasm"/>
    <property type="evidence" value="ECO:0007669"/>
    <property type="project" value="Ensembl"/>
</dbReference>
<sequence>MSHRTIHLFNRGLRLHDNPTLVAALESSAAMYPVFLLDRAFMEGSVRMGALRWRFILQSLEDLHHSLQRLGSRLYVIQGSHEAVLRRLVAQWGITQLSFDDEVEPHYKQLDKELRTLASELSLSVLSCVAHSLYDVKRIIKANSGQPPLTYKKFLRVLSVLGEPDTPAREITETDFQKCPTPGDEEGEEPYKVPSLSELGFEVEYEVLWPGGESHALKRLEKHFQSQGWVANFSKPRTIPNSLLPSTTGLSPYLSLGCLSVRTFYHRLSKVYAQSKNHSLPPVSLQGQVLWREFFYTVASATPNFTRMVGNPICLQIDWYEDPQALHKWKMGQTGFPWIDAIMTQLRQEGWVHHLARHAVACFLTRGDLWISWEKGMKVFEEYLLDADYSLNAGNWMWLSASAFFHRYTRIFCPIRFGRRTDPDGHYLRKYLPVLKNFPSKYIYEPWTAPEHVQHQSGCIIGKDYPLPMVNHLEASQRNLALMKELRIEQENTADLTRDMADDPMEVGVKRKLPEDTIAQRDATEYNSSVPVGNKRCSSPDESSWTPDPVRLPEMSSKVV</sequence>
<evidence type="ECO:0000256" key="4">
    <source>
        <dbReference type="ARBA" id="ARBA00022991"/>
    </source>
</evidence>
<dbReference type="SUPFAM" id="SSF48173">
    <property type="entry name" value="Cryptochrome/photolyase FAD-binding domain"/>
    <property type="match status" value="1"/>
</dbReference>
<dbReference type="Pfam" id="PF03441">
    <property type="entry name" value="FAD_binding_7"/>
    <property type="match status" value="1"/>
</dbReference>
<feature type="site" description="Electron transfer via tryptophanyl radical" evidence="6">
    <location>
        <position position="396"/>
    </location>
</feature>
<proteinExistence type="inferred from homology"/>
<gene>
    <name evidence="10" type="primary">cry4</name>
</gene>
<dbReference type="GO" id="GO:0071949">
    <property type="term" value="F:FAD binding"/>
    <property type="evidence" value="ECO:0007669"/>
    <property type="project" value="TreeGrafter"/>
</dbReference>
<dbReference type="AlphaFoldDB" id="A0A6P8FHX6"/>
<feature type="binding site" evidence="5">
    <location>
        <begin position="386"/>
        <end position="388"/>
    </location>
    <ligand>
        <name>FAD</name>
        <dbReference type="ChEBI" id="CHEBI:57692"/>
    </ligand>
</feature>
<dbReference type="InterPro" id="IPR002081">
    <property type="entry name" value="Cryptochrome/DNA_photolyase_1"/>
</dbReference>
<dbReference type="RefSeq" id="XP_031423160.1">
    <property type="nucleotide sequence ID" value="XM_031567300.2"/>
</dbReference>
<feature type="site" description="Electron transfer via tryptophanyl radical" evidence="6">
    <location>
        <position position="373"/>
    </location>
</feature>
<name>A0A6P8FHX6_CLUHA</name>
<protein>
    <submittedName>
        <fullName evidence="10">Cryptochrome circadian regulator 4</fullName>
    </submittedName>
</protein>
<dbReference type="Gene3D" id="1.25.40.80">
    <property type="match status" value="1"/>
</dbReference>
<dbReference type="GO" id="GO:0032922">
    <property type="term" value="P:circadian regulation of gene expression"/>
    <property type="evidence" value="ECO:0007669"/>
    <property type="project" value="TreeGrafter"/>
</dbReference>
<dbReference type="Proteomes" id="UP000515152">
    <property type="component" value="Chromosome 5"/>
</dbReference>
<evidence type="ECO:0000256" key="3">
    <source>
        <dbReference type="ARBA" id="ARBA00022827"/>
    </source>
</evidence>
<dbReference type="InterPro" id="IPR006050">
    <property type="entry name" value="DNA_photolyase_N"/>
</dbReference>
<evidence type="ECO:0000313" key="9">
    <source>
        <dbReference type="Proteomes" id="UP000515152"/>
    </source>
</evidence>
<evidence type="ECO:0000256" key="6">
    <source>
        <dbReference type="PIRSR" id="PIRSR602081-2"/>
    </source>
</evidence>
<dbReference type="Pfam" id="PF00875">
    <property type="entry name" value="DNA_photolyase"/>
    <property type="match status" value="1"/>
</dbReference>
<dbReference type="InterPro" id="IPR036155">
    <property type="entry name" value="Crypto/Photolyase_N_sf"/>
</dbReference>
<comment type="similarity">
    <text evidence="1">Belongs to the DNA photolyase class-1 family.</text>
</comment>
<evidence type="ECO:0000256" key="7">
    <source>
        <dbReference type="SAM" id="MobiDB-lite"/>
    </source>
</evidence>
<feature type="compositionally biased region" description="Basic and acidic residues" evidence="7">
    <location>
        <begin position="511"/>
        <end position="524"/>
    </location>
</feature>
<feature type="binding site" evidence="5">
    <location>
        <begin position="288"/>
        <end position="295"/>
    </location>
    <ligand>
        <name>FAD</name>
        <dbReference type="ChEBI" id="CHEBI:57692"/>
    </ligand>
</feature>
<feature type="domain" description="Photolyase/cryptochrome alpha/beta" evidence="8">
    <location>
        <begin position="3"/>
        <end position="133"/>
    </location>
</feature>
<dbReference type="Gene3D" id="3.40.50.620">
    <property type="entry name" value="HUPs"/>
    <property type="match status" value="1"/>
</dbReference>
<dbReference type="FunFam" id="1.10.579.10:FF:000001">
    <property type="entry name" value="Cryptochrome 1"/>
    <property type="match status" value="1"/>
</dbReference>
<dbReference type="PROSITE" id="PS51645">
    <property type="entry name" value="PHR_CRY_ALPHA_BETA"/>
    <property type="match status" value="1"/>
</dbReference>
<evidence type="ECO:0000256" key="1">
    <source>
        <dbReference type="ARBA" id="ARBA00005862"/>
    </source>
</evidence>
<dbReference type="InterPro" id="IPR005101">
    <property type="entry name" value="Cryptochr/Photolyase_FAD-bd"/>
</dbReference>
<feature type="compositionally biased region" description="Polar residues" evidence="7">
    <location>
        <begin position="525"/>
        <end position="546"/>
    </location>
</feature>
<accession>A0A6P8FHX6</accession>
<keyword evidence="2 5" id="KW-0285">Flavoprotein</keyword>
<keyword evidence="3 5" id="KW-0274">FAD</keyword>
<dbReference type="GO" id="GO:0045892">
    <property type="term" value="P:negative regulation of DNA-templated transcription"/>
    <property type="evidence" value="ECO:0007669"/>
    <property type="project" value="TreeGrafter"/>
</dbReference>
<evidence type="ECO:0000313" key="10">
    <source>
        <dbReference type="RefSeq" id="XP_031423160.1"/>
    </source>
</evidence>
<dbReference type="PANTHER" id="PTHR11455">
    <property type="entry name" value="CRYPTOCHROME"/>
    <property type="match status" value="1"/>
</dbReference>
<dbReference type="InterPro" id="IPR014729">
    <property type="entry name" value="Rossmann-like_a/b/a_fold"/>
</dbReference>